<feature type="transmembrane region" description="Helical" evidence="1">
    <location>
        <begin position="45"/>
        <end position="67"/>
    </location>
</feature>
<feature type="transmembrane region" description="Helical" evidence="1">
    <location>
        <begin position="377"/>
        <end position="397"/>
    </location>
</feature>
<feature type="transmembrane region" description="Helical" evidence="1">
    <location>
        <begin position="321"/>
        <end position="341"/>
    </location>
</feature>
<protein>
    <submittedName>
        <fullName evidence="2">Polysaccharide biosynthesis protein</fullName>
    </submittedName>
</protein>
<evidence type="ECO:0000256" key="1">
    <source>
        <dbReference type="SAM" id="Phobius"/>
    </source>
</evidence>
<evidence type="ECO:0000313" key="3">
    <source>
        <dbReference type="Proteomes" id="UP000237061"/>
    </source>
</evidence>
<keyword evidence="3" id="KW-1185">Reference proteome</keyword>
<dbReference type="Proteomes" id="UP000237061">
    <property type="component" value="Unassembled WGS sequence"/>
</dbReference>
<name>A0A2S4A0A2_ARTGL</name>
<dbReference type="RefSeq" id="WP_103464647.1">
    <property type="nucleotide sequence ID" value="NZ_PPXC01000003.1"/>
</dbReference>
<feature type="transmembrane region" description="Helical" evidence="1">
    <location>
        <begin position="283"/>
        <end position="309"/>
    </location>
</feature>
<keyword evidence="1" id="KW-1133">Transmembrane helix</keyword>
<keyword evidence="1" id="KW-0472">Membrane</keyword>
<accession>A0A2S4A0A2</accession>
<gene>
    <name evidence="2" type="ORF">CVS27_05130</name>
</gene>
<feature type="transmembrane region" description="Helical" evidence="1">
    <location>
        <begin position="88"/>
        <end position="108"/>
    </location>
</feature>
<feature type="transmembrane region" description="Helical" evidence="1">
    <location>
        <begin position="114"/>
        <end position="133"/>
    </location>
</feature>
<proteinExistence type="predicted"/>
<organism evidence="2 3">
    <name type="scientific">Arthrobacter glacialis</name>
    <dbReference type="NCBI Taxonomy" id="1664"/>
    <lineage>
        <taxon>Bacteria</taxon>
        <taxon>Bacillati</taxon>
        <taxon>Actinomycetota</taxon>
        <taxon>Actinomycetes</taxon>
        <taxon>Micrococcales</taxon>
        <taxon>Micrococcaceae</taxon>
        <taxon>Arthrobacter</taxon>
    </lineage>
</organism>
<dbReference type="EMBL" id="PPXC01000003">
    <property type="protein sequence ID" value="POH74602.1"/>
    <property type="molecule type" value="Genomic_DNA"/>
</dbReference>
<feature type="transmembrane region" description="Helical" evidence="1">
    <location>
        <begin position="140"/>
        <end position="160"/>
    </location>
</feature>
<evidence type="ECO:0000313" key="2">
    <source>
        <dbReference type="EMBL" id="POH74602.1"/>
    </source>
</evidence>
<keyword evidence="1" id="KW-0812">Transmembrane</keyword>
<comment type="caution">
    <text evidence="2">The sequence shown here is derived from an EMBL/GenBank/DDBJ whole genome shotgun (WGS) entry which is preliminary data.</text>
</comment>
<feature type="transmembrane region" description="Helical" evidence="1">
    <location>
        <begin position="166"/>
        <end position="184"/>
    </location>
</feature>
<reference evidence="2 3" key="1">
    <citation type="submission" date="2018-01" db="EMBL/GenBank/DDBJ databases">
        <title>Arthrobacter sp. nov., from glaciers in China.</title>
        <authorList>
            <person name="Liu Q."/>
            <person name="Xin Y.-H."/>
        </authorList>
    </citation>
    <scope>NUCLEOTIDE SEQUENCE [LARGE SCALE GENOMIC DNA]</scope>
    <source>
        <strain evidence="2 3">HLT2-12-2</strain>
    </source>
</reference>
<sequence length="411" mass="43041">MKTVLLRLSGFTFLPLLSLVTPLLLLPIISGFVGAEGISSVISGQAIGIFGATVLLWGWNIDGPVAIARAAGSHDRGAIYLASIRTRILLMLLIVPVVVVLSAMIAAPGFRAEAVNMALASVLTGMSPAWFCIGMGQPKLLAIFDTVPRFLATAISAPLLMLTHQLWNYTAILAVATVLALVLFHRRLAPTGVWLPTDVRATLGEIKAQGHTASINLAGNAYASTPTPIATATTSAAASGALATADTLYRFGLFTIVALGNAFQSWTIESGISNTRQRHVMAIWSHVILGVIGAAILTVAGPTASAILFAGQIQASTELCFYYGVSFAFLSASTPFIRNLLIPAGERALILRWTLVSAVFGVAVMLVSGFAGNAVGIAMGMALSEALLFVTLLFPSLRVLNLGRNSPENGE</sequence>
<dbReference type="AlphaFoldDB" id="A0A2S4A0A2"/>
<feature type="transmembrane region" description="Helical" evidence="1">
    <location>
        <begin position="353"/>
        <end position="371"/>
    </location>
</feature>